<dbReference type="Pfam" id="PF00498">
    <property type="entry name" value="FHA"/>
    <property type="match status" value="1"/>
</dbReference>
<proteinExistence type="predicted"/>
<comment type="caution">
    <text evidence="2">The sequence shown here is derived from an EMBL/GenBank/DDBJ whole genome shotgun (WGS) entry which is preliminary data.</text>
</comment>
<evidence type="ECO:0000259" key="1">
    <source>
        <dbReference type="Pfam" id="PF00498"/>
    </source>
</evidence>
<organism evidence="2 3">
    <name type="scientific">endosymbiont of Lamellibrachia luymesi</name>
    <dbReference type="NCBI Taxonomy" id="2200907"/>
    <lineage>
        <taxon>Bacteria</taxon>
        <taxon>Pseudomonadati</taxon>
        <taxon>Pseudomonadota</taxon>
        <taxon>Gammaproteobacteria</taxon>
        <taxon>sulfur-oxidizing symbionts</taxon>
    </lineage>
</organism>
<name>A0A370DW92_9GAMM</name>
<reference evidence="2 3" key="1">
    <citation type="journal article" date="2018" name="ISME J.">
        <title>Endosymbiont genomes yield clues of tubeworm success.</title>
        <authorList>
            <person name="Li Y."/>
            <person name="Liles M.R."/>
            <person name="Halanych K.M."/>
        </authorList>
    </citation>
    <scope>NUCLEOTIDE SEQUENCE [LARGE SCALE GENOMIC DNA]</scope>
    <source>
        <strain evidence="2">A1422</strain>
    </source>
</reference>
<dbReference type="Gene3D" id="2.60.200.20">
    <property type="match status" value="2"/>
</dbReference>
<dbReference type="Proteomes" id="UP000255508">
    <property type="component" value="Unassembled WGS sequence"/>
</dbReference>
<dbReference type="CDD" id="cd00060">
    <property type="entry name" value="FHA"/>
    <property type="match status" value="2"/>
</dbReference>
<gene>
    <name evidence="2" type="ORF">DIZ79_10285</name>
</gene>
<dbReference type="AlphaFoldDB" id="A0A370DW92"/>
<sequence>MPKLTLSFKGRIIDVHHLAQGDTLIGRDTDCTLFIDSLAVAPKQILIKLDEAGSHLIAQDNNHPVLINHKVVESTDLVHGDVIQIGKHTLSYAEDALEPGGKLRTEATSVVEEETGGEDESWNIFPNIDPATTTDTPLPQEGMLQIMSGDHIGRIIPLNHNLTRIGRAGSDCAIIALRNDGYFLSLLEGPVSASINDEKIGEESRLLQDGDIIHVGGTEMQFHLIGSQTQ</sequence>
<feature type="domain" description="FHA" evidence="1">
    <location>
        <begin position="23"/>
        <end position="86"/>
    </location>
</feature>
<protein>
    <recommendedName>
        <fullName evidence="1">FHA domain-containing protein</fullName>
    </recommendedName>
</protein>
<dbReference type="EMBL" id="QFXD01000183">
    <property type="protein sequence ID" value="RDH90057.1"/>
    <property type="molecule type" value="Genomic_DNA"/>
</dbReference>
<dbReference type="SUPFAM" id="SSF49879">
    <property type="entry name" value="SMAD/FHA domain"/>
    <property type="match status" value="2"/>
</dbReference>
<evidence type="ECO:0000313" key="2">
    <source>
        <dbReference type="EMBL" id="RDH90057.1"/>
    </source>
</evidence>
<evidence type="ECO:0000313" key="3">
    <source>
        <dbReference type="Proteomes" id="UP000255508"/>
    </source>
</evidence>
<dbReference type="InterPro" id="IPR000253">
    <property type="entry name" value="FHA_dom"/>
</dbReference>
<accession>A0A370DW92</accession>
<dbReference type="InterPro" id="IPR008984">
    <property type="entry name" value="SMAD_FHA_dom_sf"/>
</dbReference>